<keyword evidence="2" id="KW-1185">Reference proteome</keyword>
<sequence>MKQVQFGEKKRYERTVRPFLHEPPAPRSTRTFKKPLRILQCNFLLAPELTRLSTPIRIPLSFAISDLPSITILVLSRDDGRWRDCALLARLGSPSDSDSCASPHFKVQSVPLN</sequence>
<dbReference type="EMBL" id="BGZK01000555">
    <property type="protein sequence ID" value="GBP49966.1"/>
    <property type="molecule type" value="Genomic_DNA"/>
</dbReference>
<accession>A0A4C1WEW6</accession>
<evidence type="ECO:0000313" key="1">
    <source>
        <dbReference type="EMBL" id="GBP49966.1"/>
    </source>
</evidence>
<organism evidence="1 2">
    <name type="scientific">Eumeta variegata</name>
    <name type="common">Bagworm moth</name>
    <name type="synonym">Eumeta japonica</name>
    <dbReference type="NCBI Taxonomy" id="151549"/>
    <lineage>
        <taxon>Eukaryota</taxon>
        <taxon>Metazoa</taxon>
        <taxon>Ecdysozoa</taxon>
        <taxon>Arthropoda</taxon>
        <taxon>Hexapoda</taxon>
        <taxon>Insecta</taxon>
        <taxon>Pterygota</taxon>
        <taxon>Neoptera</taxon>
        <taxon>Endopterygota</taxon>
        <taxon>Lepidoptera</taxon>
        <taxon>Glossata</taxon>
        <taxon>Ditrysia</taxon>
        <taxon>Tineoidea</taxon>
        <taxon>Psychidae</taxon>
        <taxon>Oiketicinae</taxon>
        <taxon>Eumeta</taxon>
    </lineage>
</organism>
<reference evidence="1 2" key="1">
    <citation type="journal article" date="2019" name="Commun. Biol.">
        <title>The bagworm genome reveals a unique fibroin gene that provides high tensile strength.</title>
        <authorList>
            <person name="Kono N."/>
            <person name="Nakamura H."/>
            <person name="Ohtoshi R."/>
            <person name="Tomita M."/>
            <person name="Numata K."/>
            <person name="Arakawa K."/>
        </authorList>
    </citation>
    <scope>NUCLEOTIDE SEQUENCE [LARGE SCALE GENOMIC DNA]</scope>
</reference>
<protein>
    <submittedName>
        <fullName evidence="1">Uncharacterized protein</fullName>
    </submittedName>
</protein>
<proteinExistence type="predicted"/>
<name>A0A4C1WEW6_EUMVA</name>
<dbReference type="Proteomes" id="UP000299102">
    <property type="component" value="Unassembled WGS sequence"/>
</dbReference>
<comment type="caution">
    <text evidence="1">The sequence shown here is derived from an EMBL/GenBank/DDBJ whole genome shotgun (WGS) entry which is preliminary data.</text>
</comment>
<gene>
    <name evidence="1" type="ORF">EVAR_37051_1</name>
</gene>
<dbReference type="AlphaFoldDB" id="A0A4C1WEW6"/>
<evidence type="ECO:0000313" key="2">
    <source>
        <dbReference type="Proteomes" id="UP000299102"/>
    </source>
</evidence>